<evidence type="ECO:0000256" key="6">
    <source>
        <dbReference type="RuleBase" id="RU367018"/>
    </source>
</evidence>
<dbReference type="Proteomes" id="UP000737018">
    <property type="component" value="Unassembled WGS sequence"/>
</dbReference>
<feature type="region of interest" description="Disordered" evidence="7">
    <location>
        <begin position="225"/>
        <end position="259"/>
    </location>
</feature>
<organism evidence="9 10">
    <name type="scientific">Castanea mollissima</name>
    <name type="common">Chinese chestnut</name>
    <dbReference type="NCBI Taxonomy" id="60419"/>
    <lineage>
        <taxon>Eukaryota</taxon>
        <taxon>Viridiplantae</taxon>
        <taxon>Streptophyta</taxon>
        <taxon>Embryophyta</taxon>
        <taxon>Tracheophyta</taxon>
        <taxon>Spermatophyta</taxon>
        <taxon>Magnoliopsida</taxon>
        <taxon>eudicotyledons</taxon>
        <taxon>Gunneridae</taxon>
        <taxon>Pentapetalae</taxon>
        <taxon>rosids</taxon>
        <taxon>fabids</taxon>
        <taxon>Fagales</taxon>
        <taxon>Fagaceae</taxon>
        <taxon>Castanea</taxon>
    </lineage>
</organism>
<evidence type="ECO:0000256" key="3">
    <source>
        <dbReference type="ARBA" id="ARBA00022771"/>
    </source>
</evidence>
<dbReference type="InterPro" id="IPR007527">
    <property type="entry name" value="Znf_SWIM"/>
</dbReference>
<sequence length="315" mass="36390">MKKAATLGMRSTQLSESLNGDLKDYLKSNLNMDDFFEHFEMVVGQKQDRELEAKYNAREKLPPVCLKNSPLLKQASPVYTPTIFKVFENEYDHASATIIKYQNCSQPVHEYTVVLLEKVGEYKALCSPISRTISCSCRKFETFGILCCHALKVFDILDIKIILDVCILKRWTREPKNGHVIDSIGKDVHGDVNLKVTQRYRRLCPSEIMDRGEPMKNLVEKVKGLKKKEGHKRRKRCKSWVEQQSRRKKKTSTKDTVRQQLSKENNRSSLINYNNSISHVQCYSHKGMDVGFDQAQVPLGDRTNYYDAHMNFLGM</sequence>
<comment type="function">
    <text evidence="6">Putative transcription activator involved in regulating light control of development.</text>
</comment>
<name>A0A8J4R8F6_9ROSI</name>
<keyword evidence="4 6" id="KW-0862">Zinc</keyword>
<dbReference type="InterPro" id="IPR031052">
    <property type="entry name" value="FHY3/FAR1"/>
</dbReference>
<evidence type="ECO:0000256" key="5">
    <source>
        <dbReference type="PROSITE-ProRule" id="PRU00325"/>
    </source>
</evidence>
<dbReference type="EMBL" id="JRKL02001738">
    <property type="protein sequence ID" value="KAF3962304.1"/>
    <property type="molecule type" value="Genomic_DNA"/>
</dbReference>
<dbReference type="GO" id="GO:0005634">
    <property type="term" value="C:nucleus"/>
    <property type="evidence" value="ECO:0007669"/>
    <property type="project" value="UniProtKB-SubCell"/>
</dbReference>
<keyword evidence="3 5" id="KW-0863">Zinc-finger</keyword>
<evidence type="ECO:0000256" key="2">
    <source>
        <dbReference type="ARBA" id="ARBA00022723"/>
    </source>
</evidence>
<dbReference type="GO" id="GO:0006355">
    <property type="term" value="P:regulation of DNA-templated transcription"/>
    <property type="evidence" value="ECO:0007669"/>
    <property type="project" value="UniProtKB-UniRule"/>
</dbReference>
<dbReference type="GO" id="GO:0008270">
    <property type="term" value="F:zinc ion binding"/>
    <property type="evidence" value="ECO:0007669"/>
    <property type="project" value="UniProtKB-UniRule"/>
</dbReference>
<proteinExistence type="inferred from homology"/>
<feature type="domain" description="SWIM-type" evidence="8">
    <location>
        <begin position="111"/>
        <end position="158"/>
    </location>
</feature>
<evidence type="ECO:0000313" key="10">
    <source>
        <dbReference type="Proteomes" id="UP000737018"/>
    </source>
</evidence>
<reference evidence="9" key="1">
    <citation type="submission" date="2020-03" db="EMBL/GenBank/DDBJ databases">
        <title>Castanea mollissima Vanexum genome sequencing.</title>
        <authorList>
            <person name="Staton M."/>
        </authorList>
    </citation>
    <scope>NUCLEOTIDE SEQUENCE</scope>
    <source>
        <tissue evidence="9">Leaf</tissue>
    </source>
</reference>
<dbReference type="PANTHER" id="PTHR31669:SF281">
    <property type="entry name" value="PROTEIN FAR1-RELATED SEQUENCE"/>
    <property type="match status" value="1"/>
</dbReference>
<keyword evidence="6" id="KW-0539">Nucleus</keyword>
<dbReference type="OrthoDB" id="1697653at2759"/>
<dbReference type="AlphaFoldDB" id="A0A8J4R8F6"/>
<comment type="subcellular location">
    <subcellularLocation>
        <location evidence="6">Nucleus</location>
    </subcellularLocation>
</comment>
<dbReference type="PROSITE" id="PS50966">
    <property type="entry name" value="ZF_SWIM"/>
    <property type="match status" value="1"/>
</dbReference>
<dbReference type="SMART" id="SM00575">
    <property type="entry name" value="ZnF_PMZ"/>
    <property type="match status" value="1"/>
</dbReference>
<dbReference type="Pfam" id="PF04434">
    <property type="entry name" value="SWIM"/>
    <property type="match status" value="1"/>
</dbReference>
<comment type="caution">
    <text evidence="9">The sequence shown here is derived from an EMBL/GenBank/DDBJ whole genome shotgun (WGS) entry which is preliminary data.</text>
</comment>
<evidence type="ECO:0000256" key="7">
    <source>
        <dbReference type="SAM" id="MobiDB-lite"/>
    </source>
</evidence>
<keyword evidence="2 6" id="KW-0479">Metal-binding</keyword>
<dbReference type="PANTHER" id="PTHR31669">
    <property type="entry name" value="PROTEIN FAR1-RELATED SEQUENCE 10-RELATED"/>
    <property type="match status" value="1"/>
</dbReference>
<feature type="compositionally biased region" description="Basic residues" evidence="7">
    <location>
        <begin position="225"/>
        <end position="238"/>
    </location>
</feature>
<gene>
    <name evidence="9" type="ORF">CMV_013159</name>
</gene>
<dbReference type="InterPro" id="IPR006564">
    <property type="entry name" value="Znf_PMZ"/>
</dbReference>
<comment type="similarity">
    <text evidence="1 6">Belongs to the FHY3/FAR1 family.</text>
</comment>
<protein>
    <recommendedName>
        <fullName evidence="6">Protein FAR1-RELATED SEQUENCE</fullName>
    </recommendedName>
</protein>
<evidence type="ECO:0000259" key="8">
    <source>
        <dbReference type="PROSITE" id="PS50966"/>
    </source>
</evidence>
<keyword evidence="10" id="KW-1185">Reference proteome</keyword>
<evidence type="ECO:0000313" key="9">
    <source>
        <dbReference type="EMBL" id="KAF3962304.1"/>
    </source>
</evidence>
<evidence type="ECO:0000256" key="1">
    <source>
        <dbReference type="ARBA" id="ARBA00005889"/>
    </source>
</evidence>
<accession>A0A8J4R8F6</accession>
<evidence type="ECO:0000256" key="4">
    <source>
        <dbReference type="ARBA" id="ARBA00022833"/>
    </source>
</evidence>